<feature type="region of interest" description="Disordered" evidence="1">
    <location>
        <begin position="138"/>
        <end position="166"/>
    </location>
</feature>
<organism evidence="2 3">
    <name type="scientific">phage Lak_Megaphage_RVC_AP3_GC26</name>
    <dbReference type="NCBI Taxonomy" id="3109225"/>
    <lineage>
        <taxon>Viruses</taxon>
        <taxon>Duplodnaviria</taxon>
        <taxon>Heunggongvirae</taxon>
        <taxon>Uroviricota</taxon>
        <taxon>Caudoviricetes</taxon>
        <taxon>Caudoviricetes code 15 clade</taxon>
    </lineage>
</organism>
<evidence type="ECO:0000313" key="2">
    <source>
        <dbReference type="EMBL" id="WQJ51535.1"/>
    </source>
</evidence>
<sequence>MITTNISNIPDAWVGYFEQQVNKYTPSVEVSKPWRPPVCPEPIMRPCGPHKTQFIIKHKNPSMYTCPADGCNICDPCHPNKYSHMNMPCFNQHKPYGIATTRLMTPFEDDDRPDWHKFHSKNRKPMIFEEVIDENGCSHGPHGTINVRPIEPADDSKDEIEDEVTL</sequence>
<feature type="compositionally biased region" description="Acidic residues" evidence="1">
    <location>
        <begin position="152"/>
        <end position="166"/>
    </location>
</feature>
<evidence type="ECO:0000313" key="3">
    <source>
        <dbReference type="Proteomes" id="UP001348805"/>
    </source>
</evidence>
<keyword evidence="3" id="KW-1185">Reference proteome</keyword>
<name>A0ABZ0Z0R5_9CAUD</name>
<accession>A0ABZ0Z0R5</accession>
<reference evidence="2 3" key="1">
    <citation type="submission" date="2023-11" db="EMBL/GenBank/DDBJ databases">
        <authorList>
            <person name="Cook R."/>
            <person name="Crisci M."/>
            <person name="Pye H."/>
            <person name="Adriaenssens E."/>
            <person name="Santini J."/>
        </authorList>
    </citation>
    <scope>NUCLEOTIDE SEQUENCE [LARGE SCALE GENOMIC DNA]</scope>
    <source>
        <strain evidence="2">Lak_Megaphage_RVC_AP3_GC26</strain>
    </source>
</reference>
<dbReference type="Proteomes" id="UP001348805">
    <property type="component" value="Segment"/>
</dbReference>
<proteinExistence type="predicted"/>
<evidence type="ECO:0000256" key="1">
    <source>
        <dbReference type="SAM" id="MobiDB-lite"/>
    </source>
</evidence>
<dbReference type="EMBL" id="OR769219">
    <property type="protein sequence ID" value="WQJ51535.1"/>
    <property type="molecule type" value="Genomic_DNA"/>
</dbReference>
<protein>
    <submittedName>
        <fullName evidence="2">Uncharacterized protein</fullName>
    </submittedName>
</protein>